<dbReference type="GO" id="GO:0016791">
    <property type="term" value="F:phosphatase activity"/>
    <property type="evidence" value="ECO:0007669"/>
    <property type="project" value="TreeGrafter"/>
</dbReference>
<protein>
    <submittedName>
        <fullName evidence="1">Phosphoglycerate mutase family protein</fullName>
    </submittedName>
</protein>
<dbReference type="SUPFAM" id="SSF53254">
    <property type="entry name" value="Phosphoglycerate mutase-like"/>
    <property type="match status" value="1"/>
</dbReference>
<dbReference type="InterPro" id="IPR029033">
    <property type="entry name" value="His_PPase_superfam"/>
</dbReference>
<dbReference type="OrthoDB" id="9082843at2"/>
<accession>A0A198UNA8</accession>
<dbReference type="InterPro" id="IPR050275">
    <property type="entry name" value="PGM_Phosphatase"/>
</dbReference>
<organism evidence="1 2">
    <name type="scientific">Moraxella catarrhalis</name>
    <name type="common">Branhamella catarrhalis</name>
    <dbReference type="NCBI Taxonomy" id="480"/>
    <lineage>
        <taxon>Bacteria</taxon>
        <taxon>Pseudomonadati</taxon>
        <taxon>Pseudomonadota</taxon>
        <taxon>Gammaproteobacteria</taxon>
        <taxon>Moraxellales</taxon>
        <taxon>Moraxellaceae</taxon>
        <taxon>Moraxella</taxon>
    </lineage>
</organism>
<evidence type="ECO:0000313" key="2">
    <source>
        <dbReference type="Proteomes" id="UP000078228"/>
    </source>
</evidence>
<gene>
    <name evidence="1" type="ORF">AO384_0230</name>
</gene>
<dbReference type="PANTHER" id="PTHR48100:SF1">
    <property type="entry name" value="HISTIDINE PHOSPHATASE FAMILY PROTEIN-RELATED"/>
    <property type="match status" value="1"/>
</dbReference>
<dbReference type="Gene3D" id="3.40.50.1240">
    <property type="entry name" value="Phosphoglycerate mutase-like"/>
    <property type="match status" value="1"/>
</dbReference>
<dbReference type="GO" id="GO:0005737">
    <property type="term" value="C:cytoplasm"/>
    <property type="evidence" value="ECO:0007669"/>
    <property type="project" value="TreeGrafter"/>
</dbReference>
<dbReference type="RefSeq" id="WP_064611719.1">
    <property type="nucleotide sequence ID" value="NZ_LXHB01000123.1"/>
</dbReference>
<dbReference type="Proteomes" id="UP000078228">
    <property type="component" value="Unassembled WGS sequence"/>
</dbReference>
<dbReference type="SMART" id="SM00855">
    <property type="entry name" value="PGAM"/>
    <property type="match status" value="1"/>
</dbReference>
<reference evidence="1 2" key="1">
    <citation type="journal article" date="2016" name="Genome Biol. Evol.">
        <title>Comparative Genomic Analyses of the Moraxella catarrhalis Serosensitive and Seroresistant Lineages Demonstrate Their Independent Evolution.</title>
        <authorList>
            <person name="Earl J.P."/>
            <person name="de Vries S.P."/>
            <person name="Ahmed A."/>
            <person name="Powell E."/>
            <person name="Schultz M.P."/>
            <person name="Hermans P.W."/>
            <person name="Hill D.J."/>
            <person name="Zhou Z."/>
            <person name="Constantinidou C.I."/>
            <person name="Hu F.Z."/>
            <person name="Bootsma H.J."/>
            <person name="Ehrlich G.D."/>
        </authorList>
    </citation>
    <scope>NUCLEOTIDE SEQUENCE [LARGE SCALE GENOMIC DNA]</scope>
    <source>
        <strain evidence="1 2">Z7542</strain>
    </source>
</reference>
<dbReference type="Pfam" id="PF00300">
    <property type="entry name" value="His_Phos_1"/>
    <property type="match status" value="1"/>
</dbReference>
<dbReference type="InterPro" id="IPR013078">
    <property type="entry name" value="His_Pase_superF_clade-1"/>
</dbReference>
<proteinExistence type="predicted"/>
<dbReference type="PATRIC" id="fig|480.237.peg.897"/>
<dbReference type="PANTHER" id="PTHR48100">
    <property type="entry name" value="BROAD-SPECIFICITY PHOSPHATASE YOR283W-RELATED"/>
    <property type="match status" value="1"/>
</dbReference>
<dbReference type="AlphaFoldDB" id="A0A198UNA8"/>
<keyword evidence="2" id="KW-1185">Reference proteome</keyword>
<comment type="caution">
    <text evidence="1">The sequence shown here is derived from an EMBL/GenBank/DDBJ whole genome shotgun (WGS) entry which is preliminary data.</text>
</comment>
<dbReference type="EMBL" id="LXHC01000004">
    <property type="protein sequence ID" value="OAU97983.1"/>
    <property type="molecule type" value="Genomic_DNA"/>
</dbReference>
<name>A0A198UNA8_MORCA</name>
<sequence>MKRFFLIRHAQSESNAGIIINQNHLINLTELGNKQAESLSTKLIKMLPNPQAVFVSPYIRTAQTAKPYLTKLGRESQLIDALQEFNMLDFQRIERKCLAEIRVMADEFWATDNAHRDSDQTDSFDEFVTRVKTARQAFAQMDDGDYVVFTHGMWIGMLIWQLLHADGQKVHDKRAFAAYELAVRPNNCDVYLLTISNNGEQIGKIHSDDNDKSMIM</sequence>
<dbReference type="CDD" id="cd07067">
    <property type="entry name" value="HP_PGM_like"/>
    <property type="match status" value="1"/>
</dbReference>
<evidence type="ECO:0000313" key="1">
    <source>
        <dbReference type="EMBL" id="OAU97983.1"/>
    </source>
</evidence>